<dbReference type="HOGENOM" id="CLU_1846636_0_0_1"/>
<evidence type="ECO:0000313" key="1">
    <source>
        <dbReference type="EMBL" id="EDO14392.1"/>
    </source>
</evidence>
<dbReference type="Proteomes" id="UP000000267">
    <property type="component" value="Unassembled WGS sequence"/>
</dbReference>
<accession>A7TTL2</accession>
<sequence length="139" mass="15492">MLRILNESEKSALKQTSEGSMNGIIFSVKISKKCEDNLSDDATLHTTGESGNLQLLLLKSLKLLIPKYKELCTTVDENLHFVHLDEVKTTDVVKIINYSRRKFDINEGLSGPSSSLINSIYYHSNFQPGSGKPYGKLPC</sequence>
<organism evidence="2">
    <name type="scientific">Vanderwaltozyma polyspora (strain ATCC 22028 / DSM 70294 / BCRC 21397 / CBS 2163 / NBRC 10782 / NRRL Y-8283 / UCD 57-17)</name>
    <name type="common">Kluyveromyces polysporus</name>
    <dbReference type="NCBI Taxonomy" id="436907"/>
    <lineage>
        <taxon>Eukaryota</taxon>
        <taxon>Fungi</taxon>
        <taxon>Dikarya</taxon>
        <taxon>Ascomycota</taxon>
        <taxon>Saccharomycotina</taxon>
        <taxon>Saccharomycetes</taxon>
        <taxon>Saccharomycetales</taxon>
        <taxon>Saccharomycetaceae</taxon>
        <taxon>Vanderwaltozyma</taxon>
    </lineage>
</organism>
<name>A7TTL2_VANPO</name>
<dbReference type="EMBL" id="DS480586">
    <property type="protein sequence ID" value="EDO14392.1"/>
    <property type="molecule type" value="Genomic_DNA"/>
</dbReference>
<reference evidence="1 2" key="1">
    <citation type="journal article" date="2007" name="Proc. Natl. Acad. Sci. U.S.A.">
        <title>Independent sorting-out of thousands of duplicated gene pairs in two yeast species descended from a whole-genome duplication.</title>
        <authorList>
            <person name="Scannell D.R."/>
            <person name="Frank A.C."/>
            <person name="Conant G.C."/>
            <person name="Byrne K.P."/>
            <person name="Woolfit M."/>
            <person name="Wolfe K.H."/>
        </authorList>
    </citation>
    <scope>NUCLEOTIDE SEQUENCE [LARGE SCALE GENOMIC DNA]</scope>
    <source>
        <strain evidence="2">ATCC 22028 / DSM 70294 / BCRC 21397 / CBS 2163 / NBRC 10782 / NRRL Y-8283 / UCD 57-17</strain>
    </source>
</reference>
<protein>
    <submittedName>
        <fullName evidence="1">Uncharacterized protein</fullName>
    </submittedName>
</protein>
<keyword evidence="2" id="KW-1185">Reference proteome</keyword>
<proteinExistence type="predicted"/>
<gene>
    <name evidence="1" type="ORF">Kpol_191p1</name>
</gene>
<dbReference type="RefSeq" id="XP_001642250.1">
    <property type="nucleotide sequence ID" value="XM_001642200.1"/>
</dbReference>
<evidence type="ECO:0000313" key="2">
    <source>
        <dbReference type="Proteomes" id="UP000000267"/>
    </source>
</evidence>
<dbReference type="GeneID" id="5542380"/>
<dbReference type="AlphaFoldDB" id="A7TTL2"/>
<dbReference type="InParanoid" id="A7TTL2"/>
<dbReference type="KEGG" id="vpo:Kpol_191p1"/>